<dbReference type="Proteomes" id="UP001204376">
    <property type="component" value="Unassembled WGS sequence"/>
</dbReference>
<dbReference type="Pfam" id="PF00072">
    <property type="entry name" value="Response_reg"/>
    <property type="match status" value="1"/>
</dbReference>
<reference evidence="4 5" key="1">
    <citation type="submission" date="2022-07" db="EMBL/GenBank/DDBJ databases">
        <title>Mucilaginibacter sp. JC4.</title>
        <authorList>
            <person name="Le V."/>
            <person name="Ko S.-R."/>
            <person name="Ahn C.-Y."/>
            <person name="Oh H.-M."/>
        </authorList>
    </citation>
    <scope>NUCLEOTIDE SEQUENCE [LARGE SCALE GENOMIC DNA]</scope>
    <source>
        <strain evidence="4 5">JC4</strain>
    </source>
</reference>
<dbReference type="InterPro" id="IPR001789">
    <property type="entry name" value="Sig_transdc_resp-reg_receiver"/>
</dbReference>
<dbReference type="RefSeq" id="WP_256536755.1">
    <property type="nucleotide sequence ID" value="NZ_JANHOH010000001.1"/>
</dbReference>
<dbReference type="Gene3D" id="3.40.50.2300">
    <property type="match status" value="1"/>
</dbReference>
<dbReference type="InterPro" id="IPR011006">
    <property type="entry name" value="CheY-like_superfamily"/>
</dbReference>
<evidence type="ECO:0000259" key="3">
    <source>
        <dbReference type="PROSITE" id="PS50110"/>
    </source>
</evidence>
<feature type="modified residue" description="4-aspartylphosphate" evidence="2">
    <location>
        <position position="59"/>
    </location>
</feature>
<dbReference type="EMBL" id="JANHOH010000001">
    <property type="protein sequence ID" value="MCQ6956539.1"/>
    <property type="molecule type" value="Genomic_DNA"/>
</dbReference>
<sequence length="129" mass="15229">MKKVLVIDDDPMYHRIMQLMLSKYQLFEPSFYFNATEVLDYLEKNRNTVNNLPDVIISDLYMPKMTGLKFLEMLKEIYPLLSKKIIIYIVSSSIDPKDLACSKEYEFVKAYFVKPVTREILMEIAQTPE</sequence>
<proteinExistence type="predicted"/>
<organism evidence="4 5">
    <name type="scientific">Mucilaginibacter aquariorum</name>
    <dbReference type="NCBI Taxonomy" id="2967225"/>
    <lineage>
        <taxon>Bacteria</taxon>
        <taxon>Pseudomonadati</taxon>
        <taxon>Bacteroidota</taxon>
        <taxon>Sphingobacteriia</taxon>
        <taxon>Sphingobacteriales</taxon>
        <taxon>Sphingobacteriaceae</taxon>
        <taxon>Mucilaginibacter</taxon>
    </lineage>
</organism>
<dbReference type="SUPFAM" id="SSF52172">
    <property type="entry name" value="CheY-like"/>
    <property type="match status" value="1"/>
</dbReference>
<name>A0ABT1SW20_9SPHI</name>
<evidence type="ECO:0000256" key="1">
    <source>
        <dbReference type="ARBA" id="ARBA00022553"/>
    </source>
</evidence>
<protein>
    <submittedName>
        <fullName evidence="4">Response regulator</fullName>
    </submittedName>
</protein>
<gene>
    <name evidence="4" type="ORF">NPE20_01155</name>
</gene>
<comment type="caution">
    <text evidence="4">The sequence shown here is derived from an EMBL/GenBank/DDBJ whole genome shotgun (WGS) entry which is preliminary data.</text>
</comment>
<keyword evidence="1 2" id="KW-0597">Phosphoprotein</keyword>
<dbReference type="CDD" id="cd00156">
    <property type="entry name" value="REC"/>
    <property type="match status" value="1"/>
</dbReference>
<dbReference type="PROSITE" id="PS50110">
    <property type="entry name" value="RESPONSE_REGULATORY"/>
    <property type="match status" value="1"/>
</dbReference>
<feature type="domain" description="Response regulatory" evidence="3">
    <location>
        <begin position="3"/>
        <end position="129"/>
    </location>
</feature>
<evidence type="ECO:0000256" key="2">
    <source>
        <dbReference type="PROSITE-ProRule" id="PRU00169"/>
    </source>
</evidence>
<evidence type="ECO:0000313" key="4">
    <source>
        <dbReference type="EMBL" id="MCQ6956539.1"/>
    </source>
</evidence>
<dbReference type="SMART" id="SM00448">
    <property type="entry name" value="REC"/>
    <property type="match status" value="1"/>
</dbReference>
<dbReference type="PANTHER" id="PTHR44591:SF3">
    <property type="entry name" value="RESPONSE REGULATORY DOMAIN-CONTAINING PROTEIN"/>
    <property type="match status" value="1"/>
</dbReference>
<dbReference type="InterPro" id="IPR050595">
    <property type="entry name" value="Bact_response_regulator"/>
</dbReference>
<evidence type="ECO:0000313" key="5">
    <source>
        <dbReference type="Proteomes" id="UP001204376"/>
    </source>
</evidence>
<dbReference type="PANTHER" id="PTHR44591">
    <property type="entry name" value="STRESS RESPONSE REGULATOR PROTEIN 1"/>
    <property type="match status" value="1"/>
</dbReference>
<keyword evidence="5" id="KW-1185">Reference proteome</keyword>
<accession>A0ABT1SW20</accession>